<dbReference type="PANTHER" id="PTHR43537:SF24">
    <property type="entry name" value="GLUCONATE OPERON TRANSCRIPTIONAL REPRESSOR"/>
    <property type="match status" value="1"/>
</dbReference>
<dbReference type="RefSeq" id="WP_209812831.1">
    <property type="nucleotide sequence ID" value="NZ_JAGGKT010000029.1"/>
</dbReference>
<gene>
    <name evidence="5" type="ORF">J2Z37_004873</name>
</gene>
<dbReference type="SMART" id="SM00345">
    <property type="entry name" value="HTH_GNTR"/>
    <property type="match status" value="1"/>
</dbReference>
<dbReference type="Pfam" id="PF07729">
    <property type="entry name" value="FCD"/>
    <property type="match status" value="1"/>
</dbReference>
<sequence>MSNELSTSDKVYDYIMEKIVSKEWKPKMKIMSENQLCNELNVSRISVRHALGKLVALGILSKKQGYGTVVNEMKPSMLFRNLLPIFALNENDIKAALEFRIHFEPSNVIMFMKNCTPSKVAELKEIYEQMKINYNNQEKFYLYDYNFHNYIAKGTNNPIVKSISDIMHSVLQYNVKQMNTNVGSDIAIYYHQAILNAIENQDAELAALLMRRHLEEILSKL</sequence>
<dbReference type="InterPro" id="IPR036388">
    <property type="entry name" value="WH-like_DNA-bd_sf"/>
</dbReference>
<dbReference type="PRINTS" id="PR00035">
    <property type="entry name" value="HTHGNTR"/>
</dbReference>
<proteinExistence type="predicted"/>
<keyword evidence="1" id="KW-0805">Transcription regulation</keyword>
<dbReference type="SMART" id="SM00895">
    <property type="entry name" value="FCD"/>
    <property type="match status" value="1"/>
</dbReference>
<evidence type="ECO:0000256" key="2">
    <source>
        <dbReference type="ARBA" id="ARBA00023125"/>
    </source>
</evidence>
<dbReference type="InterPro" id="IPR008920">
    <property type="entry name" value="TF_FadR/GntR_C"/>
</dbReference>
<evidence type="ECO:0000256" key="3">
    <source>
        <dbReference type="ARBA" id="ARBA00023163"/>
    </source>
</evidence>
<dbReference type="EMBL" id="JAGGKT010000029">
    <property type="protein sequence ID" value="MBP1934853.1"/>
    <property type="molecule type" value="Genomic_DNA"/>
</dbReference>
<protein>
    <submittedName>
        <fullName evidence="5">DNA-binding FadR family transcriptional regulator</fullName>
    </submittedName>
</protein>
<dbReference type="Pfam" id="PF00392">
    <property type="entry name" value="GntR"/>
    <property type="match status" value="1"/>
</dbReference>
<dbReference type="InterPro" id="IPR000524">
    <property type="entry name" value="Tscrpt_reg_HTH_GntR"/>
</dbReference>
<evidence type="ECO:0000313" key="6">
    <source>
        <dbReference type="Proteomes" id="UP001519343"/>
    </source>
</evidence>
<dbReference type="SUPFAM" id="SSF48008">
    <property type="entry name" value="GntR ligand-binding domain-like"/>
    <property type="match status" value="1"/>
</dbReference>
<dbReference type="InterPro" id="IPR036390">
    <property type="entry name" value="WH_DNA-bd_sf"/>
</dbReference>
<dbReference type="GO" id="GO:0003677">
    <property type="term" value="F:DNA binding"/>
    <property type="evidence" value="ECO:0007669"/>
    <property type="project" value="UniProtKB-KW"/>
</dbReference>
<comment type="caution">
    <text evidence="5">The sequence shown here is derived from an EMBL/GenBank/DDBJ whole genome shotgun (WGS) entry which is preliminary data.</text>
</comment>
<evidence type="ECO:0000256" key="1">
    <source>
        <dbReference type="ARBA" id="ARBA00023015"/>
    </source>
</evidence>
<accession>A0ABS4GX44</accession>
<name>A0ABS4GX44_9BACL</name>
<dbReference type="InterPro" id="IPR011711">
    <property type="entry name" value="GntR_C"/>
</dbReference>
<feature type="domain" description="HTH gntR-type" evidence="4">
    <location>
        <begin position="5"/>
        <end position="73"/>
    </location>
</feature>
<evidence type="ECO:0000313" key="5">
    <source>
        <dbReference type="EMBL" id="MBP1934853.1"/>
    </source>
</evidence>
<reference evidence="5 6" key="1">
    <citation type="submission" date="2021-03" db="EMBL/GenBank/DDBJ databases">
        <title>Genomic Encyclopedia of Type Strains, Phase IV (KMG-IV): sequencing the most valuable type-strain genomes for metagenomic binning, comparative biology and taxonomic classification.</title>
        <authorList>
            <person name="Goeker M."/>
        </authorList>
    </citation>
    <scope>NUCLEOTIDE SEQUENCE [LARGE SCALE GENOMIC DNA]</scope>
    <source>
        <strain evidence="5 6">DSM 24738</strain>
    </source>
</reference>
<keyword evidence="6" id="KW-1185">Reference proteome</keyword>
<dbReference type="SUPFAM" id="SSF46785">
    <property type="entry name" value="Winged helix' DNA-binding domain"/>
    <property type="match status" value="1"/>
</dbReference>
<dbReference type="PROSITE" id="PS50949">
    <property type="entry name" value="HTH_GNTR"/>
    <property type="match status" value="1"/>
</dbReference>
<dbReference type="PANTHER" id="PTHR43537">
    <property type="entry name" value="TRANSCRIPTIONAL REGULATOR, GNTR FAMILY"/>
    <property type="match status" value="1"/>
</dbReference>
<keyword evidence="2 5" id="KW-0238">DNA-binding</keyword>
<dbReference type="Proteomes" id="UP001519343">
    <property type="component" value="Unassembled WGS sequence"/>
</dbReference>
<organism evidence="5 6">
    <name type="scientific">Ammoniphilus resinae</name>
    <dbReference type="NCBI Taxonomy" id="861532"/>
    <lineage>
        <taxon>Bacteria</taxon>
        <taxon>Bacillati</taxon>
        <taxon>Bacillota</taxon>
        <taxon>Bacilli</taxon>
        <taxon>Bacillales</taxon>
        <taxon>Paenibacillaceae</taxon>
        <taxon>Aneurinibacillus group</taxon>
        <taxon>Ammoniphilus</taxon>
    </lineage>
</organism>
<dbReference type="CDD" id="cd07377">
    <property type="entry name" value="WHTH_GntR"/>
    <property type="match status" value="1"/>
</dbReference>
<dbReference type="Gene3D" id="1.10.10.10">
    <property type="entry name" value="Winged helix-like DNA-binding domain superfamily/Winged helix DNA-binding domain"/>
    <property type="match status" value="1"/>
</dbReference>
<dbReference type="Gene3D" id="1.20.120.530">
    <property type="entry name" value="GntR ligand-binding domain-like"/>
    <property type="match status" value="1"/>
</dbReference>
<keyword evidence="3" id="KW-0804">Transcription</keyword>
<evidence type="ECO:0000259" key="4">
    <source>
        <dbReference type="PROSITE" id="PS50949"/>
    </source>
</evidence>